<dbReference type="AlphaFoldDB" id="A0A9D2UBF4"/>
<dbReference type="PANTHER" id="PTHR11638:SF18">
    <property type="entry name" value="HEAT SHOCK PROTEIN 104"/>
    <property type="match status" value="1"/>
</dbReference>
<dbReference type="SUPFAM" id="SSF81923">
    <property type="entry name" value="Double Clp-N motif"/>
    <property type="match status" value="1"/>
</dbReference>
<evidence type="ECO:0000259" key="4">
    <source>
        <dbReference type="PROSITE" id="PS51903"/>
    </source>
</evidence>
<organism evidence="5 6">
    <name type="scientific">Candidatus Corynebacterium intestinavium</name>
    <dbReference type="NCBI Taxonomy" id="2838531"/>
    <lineage>
        <taxon>Bacteria</taxon>
        <taxon>Bacillati</taxon>
        <taxon>Actinomycetota</taxon>
        <taxon>Actinomycetes</taxon>
        <taxon>Mycobacteriales</taxon>
        <taxon>Corynebacteriaceae</taxon>
        <taxon>Corynebacterium</taxon>
    </lineage>
</organism>
<proteinExistence type="predicted"/>
<sequence>MSSFTPTTMTREAMQTALQDASNRGNPDIRPGHLLVALLEQQDSITQPILTAAGVNADAVRTQAKSLVEGYPTAQGSGMANPQFNRDALNAMTAAQELAGELGDSYVSTEVLLAGIAKGSSDAATILHNLGGTFDALRGAFESVRGNRKVTTEEPEGQFQALEKYSTDLTAAARAGKIDPVIGRDQ</sequence>
<keyword evidence="3" id="KW-0677">Repeat</keyword>
<feature type="domain" description="Clp R" evidence="4">
    <location>
        <begin position="1"/>
        <end position="147"/>
    </location>
</feature>
<dbReference type="EMBL" id="DWUR01000073">
    <property type="protein sequence ID" value="HJD49339.1"/>
    <property type="molecule type" value="Genomic_DNA"/>
</dbReference>
<dbReference type="GO" id="GO:0005737">
    <property type="term" value="C:cytoplasm"/>
    <property type="evidence" value="ECO:0007669"/>
    <property type="project" value="TreeGrafter"/>
</dbReference>
<feature type="non-terminal residue" evidence="5">
    <location>
        <position position="186"/>
    </location>
</feature>
<dbReference type="PANTHER" id="PTHR11638">
    <property type="entry name" value="ATP-DEPENDENT CLP PROTEASE"/>
    <property type="match status" value="1"/>
</dbReference>
<evidence type="ECO:0000256" key="2">
    <source>
        <dbReference type="ARBA" id="ARBA00022840"/>
    </source>
</evidence>
<dbReference type="PROSITE" id="PS51903">
    <property type="entry name" value="CLP_R"/>
    <property type="match status" value="1"/>
</dbReference>
<dbReference type="Proteomes" id="UP000823907">
    <property type="component" value="Unassembled WGS sequence"/>
</dbReference>
<comment type="caution">
    <text evidence="5">The sequence shown here is derived from an EMBL/GenBank/DDBJ whole genome shotgun (WGS) entry which is preliminary data.</text>
</comment>
<evidence type="ECO:0000313" key="5">
    <source>
        <dbReference type="EMBL" id="HJD49339.1"/>
    </source>
</evidence>
<keyword evidence="1" id="KW-0547">Nucleotide-binding</keyword>
<dbReference type="InterPro" id="IPR050130">
    <property type="entry name" value="ClpA_ClpB"/>
</dbReference>
<evidence type="ECO:0000256" key="1">
    <source>
        <dbReference type="ARBA" id="ARBA00022741"/>
    </source>
</evidence>
<dbReference type="Gene3D" id="1.10.1780.10">
    <property type="entry name" value="Clp, N-terminal domain"/>
    <property type="match status" value="1"/>
</dbReference>
<dbReference type="InterPro" id="IPR036628">
    <property type="entry name" value="Clp_N_dom_sf"/>
</dbReference>
<accession>A0A9D2UBF4</accession>
<keyword evidence="2" id="KW-0067">ATP-binding</keyword>
<dbReference type="Pfam" id="PF02861">
    <property type="entry name" value="Clp_N"/>
    <property type="match status" value="1"/>
</dbReference>
<protein>
    <submittedName>
        <fullName evidence="5">ATP-dependent chaperone ClpB</fullName>
    </submittedName>
</protein>
<gene>
    <name evidence="5" type="ORF">H9907_04410</name>
</gene>
<dbReference type="GO" id="GO:0016887">
    <property type="term" value="F:ATP hydrolysis activity"/>
    <property type="evidence" value="ECO:0007669"/>
    <property type="project" value="TreeGrafter"/>
</dbReference>
<evidence type="ECO:0000313" key="6">
    <source>
        <dbReference type="Proteomes" id="UP000823907"/>
    </source>
</evidence>
<dbReference type="GO" id="GO:0005524">
    <property type="term" value="F:ATP binding"/>
    <property type="evidence" value="ECO:0007669"/>
    <property type="project" value="UniProtKB-KW"/>
</dbReference>
<evidence type="ECO:0000256" key="3">
    <source>
        <dbReference type="PROSITE-ProRule" id="PRU01251"/>
    </source>
</evidence>
<dbReference type="InterPro" id="IPR004176">
    <property type="entry name" value="Clp_R_N"/>
</dbReference>
<reference evidence="5" key="2">
    <citation type="submission" date="2021-04" db="EMBL/GenBank/DDBJ databases">
        <authorList>
            <person name="Gilroy R."/>
        </authorList>
    </citation>
    <scope>NUCLEOTIDE SEQUENCE</scope>
    <source>
        <strain evidence="5">5925</strain>
    </source>
</reference>
<dbReference type="GO" id="GO:0034605">
    <property type="term" value="P:cellular response to heat"/>
    <property type="evidence" value="ECO:0007669"/>
    <property type="project" value="TreeGrafter"/>
</dbReference>
<name>A0A9D2UBF4_9CORY</name>
<reference evidence="5" key="1">
    <citation type="journal article" date="2021" name="PeerJ">
        <title>Extensive microbial diversity within the chicken gut microbiome revealed by metagenomics and culture.</title>
        <authorList>
            <person name="Gilroy R."/>
            <person name="Ravi A."/>
            <person name="Getino M."/>
            <person name="Pursley I."/>
            <person name="Horton D.L."/>
            <person name="Alikhan N.F."/>
            <person name="Baker D."/>
            <person name="Gharbi K."/>
            <person name="Hall N."/>
            <person name="Watson M."/>
            <person name="Adriaenssens E.M."/>
            <person name="Foster-Nyarko E."/>
            <person name="Jarju S."/>
            <person name="Secka A."/>
            <person name="Antonio M."/>
            <person name="Oren A."/>
            <person name="Chaudhuri R.R."/>
            <person name="La Ragione R."/>
            <person name="Hildebrand F."/>
            <person name="Pallen M.J."/>
        </authorList>
    </citation>
    <scope>NUCLEOTIDE SEQUENCE</scope>
    <source>
        <strain evidence="5">5925</strain>
    </source>
</reference>